<evidence type="ECO:0000313" key="3">
    <source>
        <dbReference type="Proteomes" id="UP000199400"/>
    </source>
</evidence>
<dbReference type="Proteomes" id="UP000199400">
    <property type="component" value="Unassembled WGS sequence"/>
</dbReference>
<gene>
    <name evidence="2" type="ORF">SAMN02745121_00250</name>
</gene>
<protein>
    <submittedName>
        <fullName evidence="2">Uncharacterized protein</fullName>
    </submittedName>
</protein>
<dbReference type="EMBL" id="FOMX01000002">
    <property type="protein sequence ID" value="SFD49619.1"/>
    <property type="molecule type" value="Genomic_DNA"/>
</dbReference>
<reference evidence="3" key="1">
    <citation type="submission" date="2016-10" db="EMBL/GenBank/DDBJ databases">
        <authorList>
            <person name="Varghese N."/>
            <person name="Submissions S."/>
        </authorList>
    </citation>
    <scope>NUCLEOTIDE SEQUENCE [LARGE SCALE GENOMIC DNA]</scope>
    <source>
        <strain evidence="3">ATCC 25963</strain>
    </source>
</reference>
<feature type="region of interest" description="Disordered" evidence="1">
    <location>
        <begin position="13"/>
        <end position="59"/>
    </location>
</feature>
<organism evidence="2 3">
    <name type="scientific">Nannocystis exedens</name>
    <dbReference type="NCBI Taxonomy" id="54"/>
    <lineage>
        <taxon>Bacteria</taxon>
        <taxon>Pseudomonadati</taxon>
        <taxon>Myxococcota</taxon>
        <taxon>Polyangia</taxon>
        <taxon>Nannocystales</taxon>
        <taxon>Nannocystaceae</taxon>
        <taxon>Nannocystis</taxon>
    </lineage>
</organism>
<keyword evidence="3" id="KW-1185">Reference proteome</keyword>
<proteinExistence type="predicted"/>
<dbReference type="RefSeq" id="WP_096333336.1">
    <property type="nucleotide sequence ID" value="NZ_FOMX01000002.1"/>
</dbReference>
<evidence type="ECO:0000256" key="1">
    <source>
        <dbReference type="SAM" id="MobiDB-lite"/>
    </source>
</evidence>
<evidence type="ECO:0000313" key="2">
    <source>
        <dbReference type="EMBL" id="SFD49619.1"/>
    </source>
</evidence>
<name>A0A1I1SSW8_9BACT</name>
<feature type="compositionally biased region" description="Polar residues" evidence="1">
    <location>
        <begin position="13"/>
        <end position="26"/>
    </location>
</feature>
<feature type="compositionally biased region" description="Low complexity" evidence="1">
    <location>
        <begin position="33"/>
        <end position="42"/>
    </location>
</feature>
<sequence length="59" mass="6197">MVIPSEVMFVRATSATSERVNSSAGTDSADRFSNAASGGNSSPSRHAMYRSSMRTLAVV</sequence>
<accession>A0A1I1SSW8</accession>
<dbReference type="AlphaFoldDB" id="A0A1I1SSW8"/>